<dbReference type="RefSeq" id="WP_156643023.1">
    <property type="nucleotide sequence ID" value="NZ_WOXT01000005.1"/>
</dbReference>
<dbReference type="EMBL" id="WOXT01000005">
    <property type="protein sequence ID" value="MUV15425.1"/>
    <property type="molecule type" value="Genomic_DNA"/>
</dbReference>
<accession>A0A7C9LYT5</accession>
<protein>
    <recommendedName>
        <fullName evidence="4">Helix-turn-helix domain-containing protein</fullName>
    </recommendedName>
</protein>
<reference evidence="2 3" key="1">
    <citation type="submission" date="2019-12" db="EMBL/GenBank/DDBJ databases">
        <authorList>
            <person name="Xu J."/>
        </authorList>
    </citation>
    <scope>NUCLEOTIDE SEQUENCE [LARGE SCALE GENOMIC DNA]</scope>
    <source>
        <strain evidence="2 3">HX-5-24</strain>
    </source>
</reference>
<evidence type="ECO:0008006" key="4">
    <source>
        <dbReference type="Google" id="ProtNLM"/>
    </source>
</evidence>
<feature type="region of interest" description="Disordered" evidence="1">
    <location>
        <begin position="1"/>
        <end position="24"/>
    </location>
</feature>
<feature type="compositionally biased region" description="Basic residues" evidence="1">
    <location>
        <begin position="10"/>
        <end position="22"/>
    </location>
</feature>
<proteinExistence type="predicted"/>
<dbReference type="Proteomes" id="UP000479692">
    <property type="component" value="Unassembled WGS sequence"/>
</dbReference>
<comment type="caution">
    <text evidence="2">The sequence shown here is derived from an EMBL/GenBank/DDBJ whole genome shotgun (WGS) entry which is preliminary data.</text>
</comment>
<dbReference type="AlphaFoldDB" id="A0A7C9LYT5"/>
<keyword evidence="3" id="KW-1185">Reference proteome</keyword>
<evidence type="ECO:0000313" key="3">
    <source>
        <dbReference type="Proteomes" id="UP000479692"/>
    </source>
</evidence>
<gene>
    <name evidence="2" type="ORF">GN331_14560</name>
</gene>
<evidence type="ECO:0000313" key="2">
    <source>
        <dbReference type="EMBL" id="MUV15425.1"/>
    </source>
</evidence>
<sequence length="178" mass="20115">MKVDLNKVPRSSKRRARNKGRQATKPFVGIPHEVLNSLQFGALSAHATKLLIELARQFRGKNNGDFSASYTQVKKRGWHSPSTLDRAKKELLASGFIMLTRQGGRHRCSLYAVTWWPIDECGGKHHEPPTTVAPNWWRDAKVVVQDRTNVVPIRTKTSIRKSMDADTGPDVYESHRAC</sequence>
<organism evidence="2 3">
    <name type="scientific">Noviluteimonas gilva</name>
    <dbReference type="NCBI Taxonomy" id="2682097"/>
    <lineage>
        <taxon>Bacteria</taxon>
        <taxon>Pseudomonadati</taxon>
        <taxon>Pseudomonadota</taxon>
        <taxon>Gammaproteobacteria</taxon>
        <taxon>Lysobacterales</taxon>
        <taxon>Lysobacteraceae</taxon>
        <taxon>Noviluteimonas</taxon>
    </lineage>
</organism>
<name>A0A7C9LYT5_9GAMM</name>
<evidence type="ECO:0000256" key="1">
    <source>
        <dbReference type="SAM" id="MobiDB-lite"/>
    </source>
</evidence>